<keyword evidence="3 6" id="KW-0812">Transmembrane</keyword>
<proteinExistence type="inferred from homology"/>
<dbReference type="SUPFAM" id="SSF144091">
    <property type="entry name" value="Rhomboid-like"/>
    <property type="match status" value="1"/>
</dbReference>
<comment type="similarity">
    <text evidence="2">Belongs to the peptidase S54 family.</text>
</comment>
<dbReference type="PANTHER" id="PTHR45840:SF10">
    <property type="entry name" value="RHOMBOID PROTEASE"/>
    <property type="match status" value="1"/>
</dbReference>
<keyword evidence="9" id="KW-1185">Reference proteome</keyword>
<evidence type="ECO:0000256" key="3">
    <source>
        <dbReference type="ARBA" id="ARBA00022692"/>
    </source>
</evidence>
<accession>A0AAV8V8L6</accession>
<sequence>ICFHIMSTSDMKKTFRFEPVRCFQIWRFVTYMLVHDDWYHLSLNVVIQCIFALLLEKRQGHLRILLLYLLGGVTGVLGASCFHPDLLIGASAGVYALLISNVADIILVLYTTLKK</sequence>
<protein>
    <recommendedName>
        <fullName evidence="7">Peptidase S54 rhomboid domain-containing protein</fullName>
    </recommendedName>
</protein>
<dbReference type="Proteomes" id="UP001159042">
    <property type="component" value="Unassembled WGS sequence"/>
</dbReference>
<organism evidence="8 9">
    <name type="scientific">Exocentrus adspersus</name>
    <dbReference type="NCBI Taxonomy" id="1586481"/>
    <lineage>
        <taxon>Eukaryota</taxon>
        <taxon>Metazoa</taxon>
        <taxon>Ecdysozoa</taxon>
        <taxon>Arthropoda</taxon>
        <taxon>Hexapoda</taxon>
        <taxon>Insecta</taxon>
        <taxon>Pterygota</taxon>
        <taxon>Neoptera</taxon>
        <taxon>Endopterygota</taxon>
        <taxon>Coleoptera</taxon>
        <taxon>Polyphaga</taxon>
        <taxon>Cucujiformia</taxon>
        <taxon>Chrysomeloidea</taxon>
        <taxon>Cerambycidae</taxon>
        <taxon>Lamiinae</taxon>
        <taxon>Acanthocinini</taxon>
        <taxon>Exocentrus</taxon>
    </lineage>
</organism>
<evidence type="ECO:0000313" key="8">
    <source>
        <dbReference type="EMBL" id="KAJ8910386.1"/>
    </source>
</evidence>
<reference evidence="8 9" key="1">
    <citation type="journal article" date="2023" name="Insect Mol. Biol.">
        <title>Genome sequencing provides insights into the evolution of gene families encoding plant cell wall-degrading enzymes in longhorned beetles.</title>
        <authorList>
            <person name="Shin N.R."/>
            <person name="Okamura Y."/>
            <person name="Kirsch R."/>
            <person name="Pauchet Y."/>
        </authorList>
    </citation>
    <scope>NUCLEOTIDE SEQUENCE [LARGE SCALE GENOMIC DNA]</scope>
    <source>
        <strain evidence="8">EAD_L_NR</strain>
    </source>
</reference>
<dbReference type="PANTHER" id="PTHR45840">
    <property type="entry name" value="RHOMBOID-RELATED PROTEIN"/>
    <property type="match status" value="1"/>
</dbReference>
<feature type="transmembrane region" description="Helical" evidence="6">
    <location>
        <begin position="38"/>
        <end position="55"/>
    </location>
</feature>
<dbReference type="GO" id="GO:0016020">
    <property type="term" value="C:membrane"/>
    <property type="evidence" value="ECO:0007669"/>
    <property type="project" value="UniProtKB-SubCell"/>
</dbReference>
<dbReference type="InterPro" id="IPR022764">
    <property type="entry name" value="Peptidase_S54_rhomboid_dom"/>
</dbReference>
<dbReference type="InterPro" id="IPR035952">
    <property type="entry name" value="Rhomboid-like_sf"/>
</dbReference>
<evidence type="ECO:0000256" key="5">
    <source>
        <dbReference type="ARBA" id="ARBA00023136"/>
    </source>
</evidence>
<dbReference type="GO" id="GO:0004252">
    <property type="term" value="F:serine-type endopeptidase activity"/>
    <property type="evidence" value="ECO:0007669"/>
    <property type="project" value="InterPro"/>
</dbReference>
<feature type="transmembrane region" description="Helical" evidence="6">
    <location>
        <begin position="62"/>
        <end position="80"/>
    </location>
</feature>
<evidence type="ECO:0000313" key="9">
    <source>
        <dbReference type="Proteomes" id="UP001159042"/>
    </source>
</evidence>
<evidence type="ECO:0000259" key="7">
    <source>
        <dbReference type="Pfam" id="PF01694"/>
    </source>
</evidence>
<evidence type="ECO:0000256" key="6">
    <source>
        <dbReference type="SAM" id="Phobius"/>
    </source>
</evidence>
<keyword evidence="4 6" id="KW-1133">Transmembrane helix</keyword>
<dbReference type="InterPro" id="IPR051739">
    <property type="entry name" value="Rhomboid_IM_Serine_Proteases"/>
</dbReference>
<comment type="caution">
    <text evidence="8">The sequence shown here is derived from an EMBL/GenBank/DDBJ whole genome shotgun (WGS) entry which is preliminary data.</text>
</comment>
<evidence type="ECO:0000256" key="2">
    <source>
        <dbReference type="ARBA" id="ARBA00009045"/>
    </source>
</evidence>
<feature type="non-terminal residue" evidence="8">
    <location>
        <position position="1"/>
    </location>
</feature>
<keyword evidence="5 6" id="KW-0472">Membrane</keyword>
<dbReference type="EMBL" id="JANEYG010000309">
    <property type="protein sequence ID" value="KAJ8910386.1"/>
    <property type="molecule type" value="Genomic_DNA"/>
</dbReference>
<dbReference type="AlphaFoldDB" id="A0AAV8V8L6"/>
<feature type="domain" description="Peptidase S54 rhomboid" evidence="7">
    <location>
        <begin position="24"/>
        <end position="102"/>
    </location>
</feature>
<evidence type="ECO:0000256" key="4">
    <source>
        <dbReference type="ARBA" id="ARBA00022989"/>
    </source>
</evidence>
<dbReference type="Pfam" id="PF01694">
    <property type="entry name" value="Rhomboid"/>
    <property type="match status" value="1"/>
</dbReference>
<dbReference type="Gene3D" id="1.20.1540.10">
    <property type="entry name" value="Rhomboid-like"/>
    <property type="match status" value="1"/>
</dbReference>
<evidence type="ECO:0000256" key="1">
    <source>
        <dbReference type="ARBA" id="ARBA00004141"/>
    </source>
</evidence>
<feature type="transmembrane region" description="Helical" evidence="6">
    <location>
        <begin position="86"/>
        <end position="110"/>
    </location>
</feature>
<gene>
    <name evidence="8" type="ORF">NQ315_017279</name>
</gene>
<name>A0AAV8V8L6_9CUCU</name>
<comment type="subcellular location">
    <subcellularLocation>
        <location evidence="1">Membrane</location>
        <topology evidence="1">Multi-pass membrane protein</topology>
    </subcellularLocation>
</comment>